<dbReference type="CDD" id="cd06259">
    <property type="entry name" value="YdcF-like"/>
    <property type="match status" value="1"/>
</dbReference>
<dbReference type="eggNOG" id="COG1434">
    <property type="taxonomic scope" value="Bacteria"/>
</dbReference>
<dbReference type="RefSeq" id="WP_018020741.1">
    <property type="nucleotide sequence ID" value="NZ_AQUX01000001.1"/>
</dbReference>
<protein>
    <recommendedName>
        <fullName evidence="1">DUF218 domain-containing protein</fullName>
    </recommendedName>
</protein>
<gene>
    <name evidence="2" type="ORF">CDOO_10070</name>
</gene>
<dbReference type="Pfam" id="PF02698">
    <property type="entry name" value="DUF218"/>
    <property type="match status" value="1"/>
</dbReference>
<dbReference type="Proteomes" id="UP000029914">
    <property type="component" value="Chromosome"/>
</dbReference>
<dbReference type="InterPro" id="IPR003848">
    <property type="entry name" value="DUF218"/>
</dbReference>
<dbReference type="HOGENOM" id="CLU_051474_1_0_11"/>
<dbReference type="AlphaFoldDB" id="A0A097IHG3"/>
<dbReference type="EMBL" id="CP006764">
    <property type="protein sequence ID" value="AIT61571.1"/>
    <property type="molecule type" value="Genomic_DNA"/>
</dbReference>
<name>A0A097IHG3_9CORY</name>
<accession>A0A097IHG3</accession>
<evidence type="ECO:0000313" key="2">
    <source>
        <dbReference type="EMBL" id="AIT61571.1"/>
    </source>
</evidence>
<reference evidence="2 3" key="1">
    <citation type="submission" date="2013-09" db="EMBL/GenBank/DDBJ databases">
        <title>Complete genome sequence of Corynebacterium doosanense CAU 212(T) (=DSM 45436(T)), isolated from activated sludge.</title>
        <authorList>
            <person name="Schaffert L."/>
            <person name="Albersmeier A."/>
            <person name="Kalinowski J."/>
            <person name="Ruckert C."/>
        </authorList>
    </citation>
    <scope>NUCLEOTIDE SEQUENCE [LARGE SCALE GENOMIC DNA]</scope>
    <source>
        <strain evidence="2 3">CAU 212</strain>
    </source>
</reference>
<sequence>MKRLLFALAPAAYPLRILVHARRRRDAGENPGAVAVLGTAQYDGRSSRQLLGRLEHARDLARRWPEAKVFTLGGSLPGDRFAEAGVSRTFLLEQGISADRITALEVGSDTRTSAEALAAQNPGRVVAVTDPHHALRTEKIFRSVGLDAVVSPTPYCPVRFPVRQWWLTLAHEVGGLLVADVFLLAGARAADRVEDSLRRCEGALRPSRRARHEHIRAGK</sequence>
<dbReference type="OrthoDB" id="9782395at2"/>
<evidence type="ECO:0000259" key="1">
    <source>
        <dbReference type="Pfam" id="PF02698"/>
    </source>
</evidence>
<keyword evidence="3" id="KW-1185">Reference proteome</keyword>
<dbReference type="KEGG" id="cdo:CDOO_10070"/>
<organism evidence="2 3">
    <name type="scientific">Corynebacterium doosanense CAU 212 = DSM 45436</name>
    <dbReference type="NCBI Taxonomy" id="558173"/>
    <lineage>
        <taxon>Bacteria</taxon>
        <taxon>Bacillati</taxon>
        <taxon>Actinomycetota</taxon>
        <taxon>Actinomycetes</taxon>
        <taxon>Mycobacteriales</taxon>
        <taxon>Corynebacteriaceae</taxon>
        <taxon>Corynebacterium</taxon>
    </lineage>
</organism>
<evidence type="ECO:0000313" key="3">
    <source>
        <dbReference type="Proteomes" id="UP000029914"/>
    </source>
</evidence>
<feature type="domain" description="DUF218" evidence="1">
    <location>
        <begin position="33"/>
        <end position="172"/>
    </location>
</feature>
<proteinExistence type="predicted"/>
<dbReference type="STRING" id="558173.CDOO_10070"/>